<dbReference type="Proteomes" id="UP001388366">
    <property type="component" value="Unassembled WGS sequence"/>
</dbReference>
<feature type="region of interest" description="Disordered" evidence="1">
    <location>
        <begin position="22"/>
        <end position="41"/>
    </location>
</feature>
<accession>A0ABU9TX68</accession>
<evidence type="ECO:0008006" key="4">
    <source>
        <dbReference type="Google" id="ProtNLM"/>
    </source>
</evidence>
<reference evidence="2 3" key="1">
    <citation type="submission" date="2024-03" db="EMBL/GenBank/DDBJ databases">
        <title>Community enrichment and isolation of bacterial strains for fucoidan degradation.</title>
        <authorList>
            <person name="Sichert A."/>
        </authorList>
    </citation>
    <scope>NUCLEOTIDE SEQUENCE [LARGE SCALE GENOMIC DNA]</scope>
    <source>
        <strain evidence="2 3">AS81</strain>
    </source>
</reference>
<dbReference type="RefSeq" id="WP_342883125.1">
    <property type="nucleotide sequence ID" value="NZ_JBBMQU010000002.1"/>
</dbReference>
<evidence type="ECO:0000256" key="1">
    <source>
        <dbReference type="SAM" id="MobiDB-lite"/>
    </source>
</evidence>
<dbReference type="EMBL" id="JBBMQU010000002">
    <property type="protein sequence ID" value="MEM5549377.1"/>
    <property type="molecule type" value="Genomic_DNA"/>
</dbReference>
<feature type="compositionally biased region" description="Polar residues" evidence="1">
    <location>
        <begin position="24"/>
        <end position="33"/>
    </location>
</feature>
<protein>
    <recommendedName>
        <fullName evidence="4">Lipoprotein</fullName>
    </recommendedName>
</protein>
<name>A0ABU9TX68_9GAMM</name>
<comment type="caution">
    <text evidence="2">The sequence shown here is derived from an EMBL/GenBank/DDBJ whole genome shotgun (WGS) entry which is preliminary data.</text>
</comment>
<organism evidence="2 3">
    <name type="scientific">Pseudoalteromonas neustonica</name>
    <dbReference type="NCBI Taxonomy" id="1840331"/>
    <lineage>
        <taxon>Bacteria</taxon>
        <taxon>Pseudomonadati</taxon>
        <taxon>Pseudomonadota</taxon>
        <taxon>Gammaproteobacteria</taxon>
        <taxon>Alteromonadales</taxon>
        <taxon>Pseudoalteromonadaceae</taxon>
        <taxon>Pseudoalteromonas</taxon>
    </lineage>
</organism>
<evidence type="ECO:0000313" key="3">
    <source>
        <dbReference type="Proteomes" id="UP001388366"/>
    </source>
</evidence>
<gene>
    <name evidence="2" type="ORF">WNY63_01345</name>
</gene>
<sequence length="155" mass="17037">MKNLIMTILAATGFMLQGCGGGSDDTNTSTPIQGETPAPVSPPVVTPVSTADLVATPEFDFSTQFELLIDVKLTEISQRAYLNVCVKPQLEQPVDYNNCIYRSPISSLGIKQSVTIANSETELLALIWFYDGSTEPLTYQWMYESGQTEQSFIVR</sequence>
<evidence type="ECO:0000313" key="2">
    <source>
        <dbReference type="EMBL" id="MEM5549377.1"/>
    </source>
</evidence>
<dbReference type="PROSITE" id="PS51257">
    <property type="entry name" value="PROKAR_LIPOPROTEIN"/>
    <property type="match status" value="1"/>
</dbReference>
<proteinExistence type="predicted"/>
<keyword evidence="3" id="KW-1185">Reference proteome</keyword>